<sequence>MAVNVAMEWVVADNNALSLPKGMADYGRSASSLATAMLNEGKSPQEISAALSKHAKGDHPEGQDPARGLLVAWGAGASAVGGTIIAPVAGTAAVVGGALLGAISDTGKQLITMKPNESYSYTDTLIAAGVGALTQGKGLIYTEGVNIGGAWLGSKLKGEDATGAVIGAAVGTVAGAKGGKIITDKLAPVVISPVASEIGGAIGGTVVGTVIGTGIENQIKENGAKNGK</sequence>
<dbReference type="HOGENOM" id="CLU_1022114_0_0_6"/>
<protein>
    <submittedName>
        <fullName evidence="1">Photorhabdus luminescens subsp. laumondii TTO1 complete genome segment 4/17</fullName>
    </submittedName>
</protein>
<name>Q7MB67_PHOLL</name>
<keyword evidence="2" id="KW-1185">Reference proteome</keyword>
<evidence type="ECO:0000313" key="1">
    <source>
        <dbReference type="EMBL" id="CAE13427.1"/>
    </source>
</evidence>
<dbReference type="EMBL" id="BX571862">
    <property type="protein sequence ID" value="CAE13427.1"/>
    <property type="molecule type" value="Genomic_DNA"/>
</dbReference>
<reference evidence="2" key="1">
    <citation type="journal article" date="2003" name="Nat. Biotechnol.">
        <title>The genome sequence of the entomopathogenic bacterium Photorhabdus luminescens.</title>
        <authorList>
            <person name="Duchaud E."/>
            <person name="Rusniok C."/>
            <person name="Frangeul L."/>
            <person name="Buchrieser C."/>
            <person name="Givaudan A."/>
            <person name="Taourit S."/>
            <person name="Bocs S."/>
            <person name="Boursaux-Eude C."/>
            <person name="Chandler M."/>
            <person name="Charles J.-F."/>
            <person name="Dassa E."/>
            <person name="Derose R."/>
            <person name="Derzelle S."/>
            <person name="Freyssinet G."/>
            <person name="Gaudriault S."/>
            <person name="Medigue C."/>
            <person name="Lanois A."/>
            <person name="Powell K."/>
            <person name="Siguier P."/>
            <person name="Vincent R."/>
            <person name="Wingate V."/>
            <person name="Zouine M."/>
            <person name="Glaser P."/>
            <person name="Boemare N."/>
            <person name="Danchin A."/>
            <person name="Kunst F."/>
        </authorList>
    </citation>
    <scope>NUCLEOTIDE SEQUENCE [LARGE SCALE GENOMIC DNA]</scope>
    <source>
        <strain evidence="2">DSM 15139 / CIP 105565 / TT01</strain>
    </source>
</reference>
<dbReference type="AlphaFoldDB" id="Q7MB67"/>
<dbReference type="Proteomes" id="UP000002514">
    <property type="component" value="Chromosome"/>
</dbReference>
<organism evidence="1 2">
    <name type="scientific">Photorhabdus laumondii subsp. laumondii (strain DSM 15139 / CIP 105565 / TT01)</name>
    <name type="common">Photorhabdus luminescens subsp. laumondii</name>
    <dbReference type="NCBI Taxonomy" id="243265"/>
    <lineage>
        <taxon>Bacteria</taxon>
        <taxon>Pseudomonadati</taxon>
        <taxon>Pseudomonadota</taxon>
        <taxon>Gammaproteobacteria</taxon>
        <taxon>Enterobacterales</taxon>
        <taxon>Morganellaceae</taxon>
        <taxon>Photorhabdus</taxon>
    </lineage>
</organism>
<accession>Q7MB67</accession>
<proteinExistence type="predicted"/>
<dbReference type="STRING" id="243265.plu1133"/>
<dbReference type="KEGG" id="plu:plu1133"/>
<gene>
    <name evidence="1" type="ordered locus">plu1133</name>
</gene>
<dbReference type="eggNOG" id="COG3210">
    <property type="taxonomic scope" value="Bacteria"/>
</dbReference>
<evidence type="ECO:0000313" key="2">
    <source>
        <dbReference type="Proteomes" id="UP000002514"/>
    </source>
</evidence>